<dbReference type="EMBL" id="JRPE02000027">
    <property type="protein sequence ID" value="TLD91068.1"/>
    <property type="molecule type" value="Genomic_DNA"/>
</dbReference>
<reference evidence="1 2" key="1">
    <citation type="journal article" date="2014" name="Genome Announc.">
        <title>Draft genome sequences of eight enterohepatic helicobacter species isolated from both laboratory and wild rodents.</title>
        <authorList>
            <person name="Sheh A."/>
            <person name="Shen Z."/>
            <person name="Fox J.G."/>
        </authorList>
    </citation>
    <scope>NUCLEOTIDE SEQUENCE [LARGE SCALE GENOMIC DNA]</scope>
    <source>
        <strain evidence="1 2">MIT 96-1001</strain>
    </source>
</reference>
<protein>
    <submittedName>
        <fullName evidence="1">Uncharacterized protein</fullName>
    </submittedName>
</protein>
<dbReference type="RefSeq" id="WP_034589516.1">
    <property type="nucleotide sequence ID" value="NZ_JRPE02000027.1"/>
</dbReference>
<gene>
    <name evidence="1" type="ORF">LS74_010400</name>
</gene>
<keyword evidence="2" id="KW-1185">Reference proteome</keyword>
<evidence type="ECO:0000313" key="2">
    <source>
        <dbReference type="Proteomes" id="UP000029921"/>
    </source>
</evidence>
<dbReference type="AlphaFoldDB" id="A0A4U8SWF6"/>
<proteinExistence type="predicted"/>
<sequence>MKDKIIDFYASATNGKYGSRLDVERAIELTEEFNLIFSLEEQILEYEKTIERKTGKQLKTIDPVAVVISNAIKIAEIEFQHLGLDIGIGQYQDFRNFAILLEDYEKKQLIETYKHNIEALENLSITTKKVLDYAFYGLDRIKEDAEKEESAQTLKRNFR</sequence>
<evidence type="ECO:0000313" key="1">
    <source>
        <dbReference type="EMBL" id="TLD91068.1"/>
    </source>
</evidence>
<name>A0A4U8SWF6_9HELI</name>
<accession>A0A4U8SWF6</accession>
<comment type="caution">
    <text evidence="1">The sequence shown here is derived from an EMBL/GenBank/DDBJ whole genome shotgun (WGS) entry which is preliminary data.</text>
</comment>
<organism evidence="1 2">
    <name type="scientific">Helicobacter magdeburgensis</name>
    <dbReference type="NCBI Taxonomy" id="471858"/>
    <lineage>
        <taxon>Bacteria</taxon>
        <taxon>Pseudomonadati</taxon>
        <taxon>Campylobacterota</taxon>
        <taxon>Epsilonproteobacteria</taxon>
        <taxon>Campylobacterales</taxon>
        <taxon>Helicobacteraceae</taxon>
        <taxon>Helicobacter</taxon>
    </lineage>
</organism>
<dbReference type="Proteomes" id="UP000029921">
    <property type="component" value="Unassembled WGS sequence"/>
</dbReference>